<dbReference type="EMBL" id="JAGRRH010000015">
    <property type="protein sequence ID" value="KAG7356484.1"/>
    <property type="molecule type" value="Genomic_DNA"/>
</dbReference>
<dbReference type="InterPro" id="IPR000719">
    <property type="entry name" value="Prot_kinase_dom"/>
</dbReference>
<protein>
    <submittedName>
        <fullName evidence="3">Serine/threonine protein kinase</fullName>
    </submittedName>
</protein>
<evidence type="ECO:0000259" key="2">
    <source>
        <dbReference type="PROSITE" id="PS50011"/>
    </source>
</evidence>
<organism evidence="3 4">
    <name type="scientific">Nitzschia inconspicua</name>
    <dbReference type="NCBI Taxonomy" id="303405"/>
    <lineage>
        <taxon>Eukaryota</taxon>
        <taxon>Sar</taxon>
        <taxon>Stramenopiles</taxon>
        <taxon>Ochrophyta</taxon>
        <taxon>Bacillariophyta</taxon>
        <taxon>Bacillariophyceae</taxon>
        <taxon>Bacillariophycidae</taxon>
        <taxon>Bacillariales</taxon>
        <taxon>Bacillariaceae</taxon>
        <taxon>Nitzschia</taxon>
    </lineage>
</organism>
<dbReference type="AlphaFoldDB" id="A0A9K3L784"/>
<proteinExistence type="predicted"/>
<dbReference type="GO" id="GO:0005524">
    <property type="term" value="F:ATP binding"/>
    <property type="evidence" value="ECO:0007669"/>
    <property type="project" value="InterPro"/>
</dbReference>
<dbReference type="PROSITE" id="PS50011">
    <property type="entry name" value="PROTEIN_KINASE_DOM"/>
    <property type="match status" value="1"/>
</dbReference>
<dbReference type="Pfam" id="PF00069">
    <property type="entry name" value="Pkinase"/>
    <property type="match status" value="1"/>
</dbReference>
<keyword evidence="4" id="KW-1185">Reference proteome</keyword>
<dbReference type="Proteomes" id="UP000693970">
    <property type="component" value="Unassembled WGS sequence"/>
</dbReference>
<reference evidence="3" key="2">
    <citation type="submission" date="2021-04" db="EMBL/GenBank/DDBJ databases">
        <authorList>
            <person name="Podell S."/>
        </authorList>
    </citation>
    <scope>NUCLEOTIDE SEQUENCE</scope>
    <source>
        <strain evidence="3">Hildebrandi</strain>
    </source>
</reference>
<feature type="domain" description="Protein kinase" evidence="2">
    <location>
        <begin position="218"/>
        <end position="478"/>
    </location>
</feature>
<evidence type="ECO:0000313" key="4">
    <source>
        <dbReference type="Proteomes" id="UP000693970"/>
    </source>
</evidence>
<reference evidence="3" key="1">
    <citation type="journal article" date="2021" name="Sci. Rep.">
        <title>Diploid genomic architecture of Nitzschia inconspicua, an elite biomass production diatom.</title>
        <authorList>
            <person name="Oliver A."/>
            <person name="Podell S."/>
            <person name="Pinowska A."/>
            <person name="Traller J.C."/>
            <person name="Smith S.R."/>
            <person name="McClure R."/>
            <person name="Beliaev A."/>
            <person name="Bohutskyi P."/>
            <person name="Hill E.A."/>
            <person name="Rabines A."/>
            <person name="Zheng H."/>
            <person name="Allen L.Z."/>
            <person name="Kuo A."/>
            <person name="Grigoriev I.V."/>
            <person name="Allen A.E."/>
            <person name="Hazlebeck D."/>
            <person name="Allen E.E."/>
        </authorList>
    </citation>
    <scope>NUCLEOTIDE SEQUENCE</scope>
    <source>
        <strain evidence="3">Hildebrandi</strain>
    </source>
</reference>
<evidence type="ECO:0000313" key="3">
    <source>
        <dbReference type="EMBL" id="KAG7356484.1"/>
    </source>
</evidence>
<dbReference type="SMART" id="SM00220">
    <property type="entry name" value="S_TKc"/>
    <property type="match status" value="1"/>
</dbReference>
<feature type="region of interest" description="Disordered" evidence="1">
    <location>
        <begin position="133"/>
        <end position="153"/>
    </location>
</feature>
<dbReference type="OrthoDB" id="55634at2759"/>
<dbReference type="InterPro" id="IPR008271">
    <property type="entry name" value="Ser/Thr_kinase_AS"/>
</dbReference>
<gene>
    <name evidence="3" type="ORF">IV203_001170</name>
</gene>
<keyword evidence="3" id="KW-0808">Transferase</keyword>
<dbReference type="GO" id="GO:0004674">
    <property type="term" value="F:protein serine/threonine kinase activity"/>
    <property type="evidence" value="ECO:0007669"/>
    <property type="project" value="UniProtKB-KW"/>
</dbReference>
<keyword evidence="3" id="KW-0723">Serine/threonine-protein kinase</keyword>
<sequence>MPLTKSQSAQALEHILKYVFDLDDKDFLRESLQHHGITNIYELIIMKREDVDKLTYVDEDNGVKQRVPIPWGKGQIINVFRDYLIYKDETGEPVDGKWTEIDKDDFDQFRIDPSYLKARILAKDGIPVFRPVDNSPAPITPSLQQQQPPQPQQAGITDLLEEAKGGPLTDSEIDYVLANHSRYIDEILGKTDQRERSRLASRLWLRLCVRIKTQTRLAVRGQYLFNGPVPGAFGRAETEVQFAVRGSSLFCAKTMLETGDLQREHMIATRIHSNQTCPTVMPVLDMIDLPGEPRRITMITPYYPIPLAPLANGNLHEEGCVNVALCGLATIKAFHRKGICHGDIKPENMMLTARSDNVVVTIDFGSAVEYGESLVSVTPQFGLNCPQEGSLKYDLTCLASSLYVICTGEKLPETSKQLLEKLVGGNRMLPPTLQIVMICLQLNDIDSIWESAKVCIEAADGMDHSLIVRHDTVWPKVT</sequence>
<name>A0A9K3L784_9STRA</name>
<comment type="caution">
    <text evidence="3">The sequence shown here is derived from an EMBL/GenBank/DDBJ whole genome shotgun (WGS) entry which is preliminary data.</text>
</comment>
<evidence type="ECO:0000256" key="1">
    <source>
        <dbReference type="SAM" id="MobiDB-lite"/>
    </source>
</evidence>
<accession>A0A9K3L784</accession>
<dbReference type="PROSITE" id="PS00108">
    <property type="entry name" value="PROTEIN_KINASE_ST"/>
    <property type="match status" value="1"/>
</dbReference>
<keyword evidence="3" id="KW-0418">Kinase</keyword>